<dbReference type="eggNOG" id="arCOG10432">
    <property type="taxonomic scope" value="Archaea"/>
</dbReference>
<dbReference type="PATRIC" id="fig|1006006.8.peg.1713"/>
<dbReference type="AlphaFoldDB" id="F4G0C3"/>
<organism evidence="1 2">
    <name type="scientific">Metallosphaera cuprina (strain Ar-4)</name>
    <dbReference type="NCBI Taxonomy" id="1006006"/>
    <lineage>
        <taxon>Archaea</taxon>
        <taxon>Thermoproteota</taxon>
        <taxon>Thermoprotei</taxon>
        <taxon>Sulfolobales</taxon>
        <taxon>Sulfolobaceae</taxon>
        <taxon>Metallosphaera</taxon>
    </lineage>
</organism>
<dbReference type="Proteomes" id="UP000007812">
    <property type="component" value="Chromosome"/>
</dbReference>
<keyword evidence="2" id="KW-1185">Reference proteome</keyword>
<reference evidence="1 2" key="1">
    <citation type="journal article" date="2011" name="J. Bacteriol.">
        <title>Complete genome sequence of Metallosphaera cuprina, a metal sulfide-oxidizing archaeon from a hot spring.</title>
        <authorList>
            <person name="Liu L.J."/>
            <person name="You X.Y."/>
            <person name="Zheng H."/>
            <person name="Wang S."/>
            <person name="Jiang C.Y."/>
            <person name="Liu S.J."/>
        </authorList>
    </citation>
    <scope>NUCLEOTIDE SEQUENCE [LARGE SCALE GENOMIC DNA]</scope>
    <source>
        <strain evidence="1 2">Ar-4</strain>
    </source>
</reference>
<dbReference type="HOGENOM" id="CLU_2056094_0_0_2"/>
<dbReference type="GeneID" id="10493896"/>
<sequence>MDRMDLLGQLLAEHGIPPKGFEIIERGTRVRISEGSHIDLMESGIILLYVSKRIPCWKAYEVKERIKRYMDRLASFNAIAGIEISDQCLLSLLRKLNVAISLESPKDDQLSTLWREYVITLKIVPLLTGATD</sequence>
<accession>F4G0C3</accession>
<dbReference type="KEGG" id="mcn:Mcup_1707"/>
<evidence type="ECO:0000313" key="2">
    <source>
        <dbReference type="Proteomes" id="UP000007812"/>
    </source>
</evidence>
<dbReference type="RefSeq" id="WP_013738308.1">
    <property type="nucleotide sequence ID" value="NC_015435.1"/>
</dbReference>
<protein>
    <submittedName>
        <fullName evidence="1">Uncharacterized protein</fullName>
    </submittedName>
</protein>
<dbReference type="STRING" id="1006006.Mcup_1707"/>
<dbReference type="EMBL" id="CP002656">
    <property type="protein sequence ID" value="AEB95810.1"/>
    <property type="molecule type" value="Genomic_DNA"/>
</dbReference>
<gene>
    <name evidence="1" type="ordered locus">Mcup_1707</name>
</gene>
<name>F4G0C3_METCR</name>
<evidence type="ECO:0000313" key="1">
    <source>
        <dbReference type="EMBL" id="AEB95810.1"/>
    </source>
</evidence>
<proteinExistence type="predicted"/>